<evidence type="ECO:0000259" key="12">
    <source>
        <dbReference type="PROSITE" id="PS50111"/>
    </source>
</evidence>
<feature type="region of interest" description="Disordered" evidence="10">
    <location>
        <begin position="548"/>
        <end position="586"/>
    </location>
</feature>
<comment type="caution">
    <text evidence="14">The sequence shown here is derived from an EMBL/GenBank/DDBJ whole genome shotgun (WGS) entry which is preliminary data.</text>
</comment>
<evidence type="ECO:0000256" key="5">
    <source>
        <dbReference type="ARBA" id="ARBA00022989"/>
    </source>
</evidence>
<feature type="transmembrane region" description="Helical" evidence="11">
    <location>
        <begin position="215"/>
        <end position="237"/>
    </location>
</feature>
<keyword evidence="3" id="KW-0488">Methylation</keyword>
<keyword evidence="2" id="KW-1003">Cell membrane</keyword>
<dbReference type="InterPro" id="IPR051310">
    <property type="entry name" value="MCP_chemotaxis"/>
</dbReference>
<gene>
    <name evidence="14" type="ORF">ACFOEI_06380</name>
</gene>
<dbReference type="EMBL" id="JBHRUH010000011">
    <property type="protein sequence ID" value="MFC3291690.1"/>
    <property type="molecule type" value="Genomic_DNA"/>
</dbReference>
<keyword evidence="15" id="KW-1185">Reference proteome</keyword>
<protein>
    <submittedName>
        <fullName evidence="14">Methyl-accepting chemotaxis protein</fullName>
    </submittedName>
</protein>
<dbReference type="InterPro" id="IPR004090">
    <property type="entry name" value="Chemotax_Me-accpt_rcpt"/>
</dbReference>
<comment type="similarity">
    <text evidence="8">Belongs to the methyl-accepting chemotaxis (MCP) protein family.</text>
</comment>
<evidence type="ECO:0000256" key="11">
    <source>
        <dbReference type="SAM" id="Phobius"/>
    </source>
</evidence>
<evidence type="ECO:0000256" key="8">
    <source>
        <dbReference type="ARBA" id="ARBA00029447"/>
    </source>
</evidence>
<dbReference type="PANTHER" id="PTHR43531:SF14">
    <property type="entry name" value="METHYL-ACCEPTING CHEMOTAXIS PROTEIN I-RELATED"/>
    <property type="match status" value="1"/>
</dbReference>
<evidence type="ECO:0000256" key="6">
    <source>
        <dbReference type="ARBA" id="ARBA00023136"/>
    </source>
</evidence>
<dbReference type="Pfam" id="PF00015">
    <property type="entry name" value="MCPsignal"/>
    <property type="match status" value="1"/>
</dbReference>
<evidence type="ECO:0000313" key="14">
    <source>
        <dbReference type="EMBL" id="MFC3291690.1"/>
    </source>
</evidence>
<evidence type="ECO:0000259" key="13">
    <source>
        <dbReference type="PROSITE" id="PS50885"/>
    </source>
</evidence>
<dbReference type="InterPro" id="IPR003660">
    <property type="entry name" value="HAMP_dom"/>
</dbReference>
<reference evidence="15" key="1">
    <citation type="journal article" date="2019" name="Int. J. Syst. Evol. Microbiol.">
        <title>The Global Catalogue of Microorganisms (GCM) 10K type strain sequencing project: providing services to taxonomists for standard genome sequencing and annotation.</title>
        <authorList>
            <consortium name="The Broad Institute Genomics Platform"/>
            <consortium name="The Broad Institute Genome Sequencing Center for Infectious Disease"/>
            <person name="Wu L."/>
            <person name="Ma J."/>
        </authorList>
    </citation>
    <scope>NUCLEOTIDE SEQUENCE [LARGE SCALE GENOMIC DNA]</scope>
    <source>
        <strain evidence="15">KCTC 12847</strain>
    </source>
</reference>
<evidence type="ECO:0000256" key="4">
    <source>
        <dbReference type="ARBA" id="ARBA00022692"/>
    </source>
</evidence>
<evidence type="ECO:0000256" key="7">
    <source>
        <dbReference type="ARBA" id="ARBA00023224"/>
    </source>
</evidence>
<dbReference type="SMART" id="SM00304">
    <property type="entry name" value="HAMP"/>
    <property type="match status" value="1"/>
</dbReference>
<evidence type="ECO:0000256" key="9">
    <source>
        <dbReference type="PROSITE-ProRule" id="PRU00284"/>
    </source>
</evidence>
<dbReference type="SUPFAM" id="SSF58104">
    <property type="entry name" value="Methyl-accepting chemotaxis protein (MCP) signaling domain"/>
    <property type="match status" value="1"/>
</dbReference>
<dbReference type="Pfam" id="PF17200">
    <property type="entry name" value="sCache_2"/>
    <property type="match status" value="1"/>
</dbReference>
<accession>A0ABV7LZR6</accession>
<evidence type="ECO:0000313" key="15">
    <source>
        <dbReference type="Proteomes" id="UP001595640"/>
    </source>
</evidence>
<evidence type="ECO:0000256" key="1">
    <source>
        <dbReference type="ARBA" id="ARBA00004651"/>
    </source>
</evidence>
<keyword evidence="7 9" id="KW-0807">Transducer</keyword>
<dbReference type="Gene3D" id="1.10.287.950">
    <property type="entry name" value="Methyl-accepting chemotaxis protein"/>
    <property type="match status" value="1"/>
</dbReference>
<evidence type="ECO:0000256" key="10">
    <source>
        <dbReference type="SAM" id="MobiDB-lite"/>
    </source>
</evidence>
<keyword evidence="6 11" id="KW-0472">Membrane</keyword>
<organism evidence="14 15">
    <name type="scientific">Modicisalibacter luteus</name>
    <dbReference type="NCBI Taxonomy" id="453962"/>
    <lineage>
        <taxon>Bacteria</taxon>
        <taxon>Pseudomonadati</taxon>
        <taxon>Pseudomonadota</taxon>
        <taxon>Gammaproteobacteria</taxon>
        <taxon>Oceanospirillales</taxon>
        <taxon>Halomonadaceae</taxon>
        <taxon>Modicisalibacter</taxon>
    </lineage>
</organism>
<name>A0ABV7LZR6_9GAMM</name>
<dbReference type="PROSITE" id="PS50885">
    <property type="entry name" value="HAMP"/>
    <property type="match status" value="1"/>
</dbReference>
<dbReference type="Proteomes" id="UP001595640">
    <property type="component" value="Unassembled WGS sequence"/>
</dbReference>
<dbReference type="PANTHER" id="PTHR43531">
    <property type="entry name" value="PROTEIN ICFG"/>
    <property type="match status" value="1"/>
</dbReference>
<feature type="domain" description="Methyl-accepting transducer" evidence="12">
    <location>
        <begin position="298"/>
        <end position="527"/>
    </location>
</feature>
<dbReference type="SMART" id="SM00283">
    <property type="entry name" value="MA"/>
    <property type="match status" value="1"/>
</dbReference>
<dbReference type="PRINTS" id="PR00260">
    <property type="entry name" value="CHEMTRNSDUCR"/>
</dbReference>
<proteinExistence type="inferred from homology"/>
<evidence type="ECO:0000256" key="2">
    <source>
        <dbReference type="ARBA" id="ARBA00022475"/>
    </source>
</evidence>
<sequence length="586" mass="62742">MAKTRHKTRRGGSLSLQGKVLLLVLAPLLLVTIALIGVVAYDLVQASRSALAEQRTMLIESRQAAVQNVIETAKSAIEPIVAEAGPNDTEAQARAKEILSGLRFDGSNYVFVYDYQGTTLVQPVKPESIGKNAIETKDKHGNLLIRDMITLAKQGGGHYQYAWPHPASGEVETKYSYATGIDTWGWMLGAGTYMTEIDEAMATVEATKAAELRSVMTITILIGAVLFIGVALVAFWLTRRTIQPIRRTASAMQDIAQGKGDLTRRLAVESRDEVGELAAQFNAFVERMQETLREVRASTVHVSRASGEIARGSEELAARTDQAAASLQETSASMEEITSTVAHSAESAQQANQLAQATADVARRGEASMSQVERTMNDINASAAKIGEIITMIDSIAFQTNILALNASVEAARAGEHGRGFAVVAQEVRTLASRSSEASREIRELIDTSVSHTRSGTELVRSAGETMHEIVSSVARVTDVIGEISAGAREQSSGIGQVNVAVTEMDTMTQQNAVMVQQTSAAAGAMREHAQRLSQLINAFVLGDDGRSSAAASHALPSQPAARPAPTRIEKTRSPVPSDGDDWEAF</sequence>
<dbReference type="SMART" id="SM01049">
    <property type="entry name" value="Cache_2"/>
    <property type="match status" value="1"/>
</dbReference>
<evidence type="ECO:0000256" key="3">
    <source>
        <dbReference type="ARBA" id="ARBA00022481"/>
    </source>
</evidence>
<dbReference type="Pfam" id="PF00672">
    <property type="entry name" value="HAMP"/>
    <property type="match status" value="1"/>
</dbReference>
<dbReference type="CDD" id="cd11386">
    <property type="entry name" value="MCP_signal"/>
    <property type="match status" value="1"/>
</dbReference>
<feature type="transmembrane region" description="Helical" evidence="11">
    <location>
        <begin position="20"/>
        <end position="41"/>
    </location>
</feature>
<feature type="domain" description="HAMP" evidence="13">
    <location>
        <begin position="239"/>
        <end position="293"/>
    </location>
</feature>
<keyword evidence="5 11" id="KW-1133">Transmembrane helix</keyword>
<dbReference type="InterPro" id="IPR004089">
    <property type="entry name" value="MCPsignal_dom"/>
</dbReference>
<comment type="subcellular location">
    <subcellularLocation>
        <location evidence="1">Cell membrane</location>
        <topology evidence="1">Multi-pass membrane protein</topology>
    </subcellularLocation>
</comment>
<dbReference type="PROSITE" id="PS50111">
    <property type="entry name" value="CHEMOTAXIS_TRANSDUC_2"/>
    <property type="match status" value="1"/>
</dbReference>
<dbReference type="CDD" id="cd06225">
    <property type="entry name" value="HAMP"/>
    <property type="match status" value="1"/>
</dbReference>
<keyword evidence="4 11" id="KW-0812">Transmembrane</keyword>
<dbReference type="Gene3D" id="3.30.450.20">
    <property type="entry name" value="PAS domain"/>
    <property type="match status" value="1"/>
</dbReference>
<dbReference type="RefSeq" id="WP_019019034.1">
    <property type="nucleotide sequence ID" value="NZ_BMXD01000005.1"/>
</dbReference>
<dbReference type="InterPro" id="IPR033480">
    <property type="entry name" value="sCache_2"/>
</dbReference>